<gene>
    <name evidence="3" type="ORF">I0C86_20800</name>
</gene>
<comment type="caution">
    <text evidence="3">The sequence shown here is derived from an EMBL/GenBank/DDBJ whole genome shotgun (WGS) entry which is preliminary data.</text>
</comment>
<evidence type="ECO:0000256" key="1">
    <source>
        <dbReference type="ARBA" id="ARBA00023172"/>
    </source>
</evidence>
<organism evidence="3 4">
    <name type="scientific">Plantactinospora alkalitolerans</name>
    <dbReference type="NCBI Taxonomy" id="2789879"/>
    <lineage>
        <taxon>Bacteria</taxon>
        <taxon>Bacillati</taxon>
        <taxon>Actinomycetota</taxon>
        <taxon>Actinomycetes</taxon>
        <taxon>Micromonosporales</taxon>
        <taxon>Micromonosporaceae</taxon>
        <taxon>Plantactinospora</taxon>
    </lineage>
</organism>
<dbReference type="PROSITE" id="PS51898">
    <property type="entry name" value="TYR_RECOMBINASE"/>
    <property type="match status" value="1"/>
</dbReference>
<feature type="domain" description="Tyr recombinase" evidence="2">
    <location>
        <begin position="101"/>
        <end position="300"/>
    </location>
</feature>
<dbReference type="InterPro" id="IPR011010">
    <property type="entry name" value="DNA_brk_join_enz"/>
</dbReference>
<evidence type="ECO:0000313" key="3">
    <source>
        <dbReference type="EMBL" id="MBF9131382.1"/>
    </source>
</evidence>
<dbReference type="RefSeq" id="WP_196202940.1">
    <property type="nucleotide sequence ID" value="NZ_JADPUN010000194.1"/>
</dbReference>
<keyword evidence="1" id="KW-0233">DNA recombination</keyword>
<dbReference type="Gene3D" id="1.10.443.10">
    <property type="entry name" value="Intergrase catalytic core"/>
    <property type="match status" value="1"/>
</dbReference>
<dbReference type="InterPro" id="IPR002104">
    <property type="entry name" value="Integrase_catalytic"/>
</dbReference>
<protein>
    <submittedName>
        <fullName evidence="3">Site-specific integrase</fullName>
    </submittedName>
</protein>
<dbReference type="PANTHER" id="PTHR30349:SF64">
    <property type="entry name" value="PROPHAGE INTEGRASE INTD-RELATED"/>
    <property type="match status" value="1"/>
</dbReference>
<dbReference type="InterPro" id="IPR050090">
    <property type="entry name" value="Tyrosine_recombinase_XerCD"/>
</dbReference>
<reference evidence="3 4" key="1">
    <citation type="submission" date="2020-11" db="EMBL/GenBank/DDBJ databases">
        <title>A novel isolate from a Black sea contaminated sediment with potential to produce alkanes: Plantactinospora alkalitolerans sp. nov.</title>
        <authorList>
            <person name="Carro L."/>
            <person name="Veyisoglu A."/>
            <person name="Guven K."/>
            <person name="Schumann P."/>
            <person name="Klenk H.-P."/>
            <person name="Sahin N."/>
        </authorList>
    </citation>
    <scope>NUCLEOTIDE SEQUENCE [LARGE SCALE GENOMIC DNA]</scope>
    <source>
        <strain evidence="3 4">S1510</strain>
    </source>
</reference>
<dbReference type="Pfam" id="PF00589">
    <property type="entry name" value="Phage_integrase"/>
    <property type="match status" value="1"/>
</dbReference>
<sequence>HHIKAMFAAIEQHSTEIRTAKASPDPQVRDTVRGIRPTGPSTRQRIRATLRKAINDALAEEIIVGVTNPATLVKTRGDRPHPIVWEPERVQHWKATGQVPGPVMVWTDELLAQFLDHAAEHDPDLHPLLHFMAYRGPRRGEACGLRDSEVRLDKREVTINNQLTGHGRKVRQKPPKSKAGNRDLTIDADTAAVLTAYRARRAAQRLATGSTWPDTGLFFVRPNGQPWRPHLITNRFRKLVKRAGLPPIRLHDLRHGAATIALDAGIDIKVVSEQLGHTTTTLTRDTYQSVTKELHHNAADAVAERIKNKRRRTA</sequence>
<feature type="non-terminal residue" evidence="3">
    <location>
        <position position="1"/>
    </location>
</feature>
<evidence type="ECO:0000313" key="4">
    <source>
        <dbReference type="Proteomes" id="UP000638560"/>
    </source>
</evidence>
<proteinExistence type="predicted"/>
<dbReference type="InterPro" id="IPR013762">
    <property type="entry name" value="Integrase-like_cat_sf"/>
</dbReference>
<evidence type="ECO:0000259" key="2">
    <source>
        <dbReference type="PROSITE" id="PS51898"/>
    </source>
</evidence>
<keyword evidence="4" id="KW-1185">Reference proteome</keyword>
<name>A0ABS0GZT5_9ACTN</name>
<dbReference type="CDD" id="cd01189">
    <property type="entry name" value="INT_ICEBs1_C_like"/>
    <property type="match status" value="1"/>
</dbReference>
<dbReference type="EMBL" id="JADPUN010000194">
    <property type="protein sequence ID" value="MBF9131382.1"/>
    <property type="molecule type" value="Genomic_DNA"/>
</dbReference>
<dbReference type="SUPFAM" id="SSF56349">
    <property type="entry name" value="DNA breaking-rejoining enzymes"/>
    <property type="match status" value="1"/>
</dbReference>
<dbReference type="Proteomes" id="UP000638560">
    <property type="component" value="Unassembled WGS sequence"/>
</dbReference>
<dbReference type="PANTHER" id="PTHR30349">
    <property type="entry name" value="PHAGE INTEGRASE-RELATED"/>
    <property type="match status" value="1"/>
</dbReference>
<accession>A0ABS0GZT5</accession>